<dbReference type="AlphaFoldDB" id="A0A3M7P4I5"/>
<gene>
    <name evidence="1" type="ORF">BpHYR1_038256</name>
</gene>
<comment type="caution">
    <text evidence="1">The sequence shown here is derived from an EMBL/GenBank/DDBJ whole genome shotgun (WGS) entry which is preliminary data.</text>
</comment>
<sequence length="92" mass="10442">MIYITPTSVFDKPARSKATNMLNPFGPLRNELSYEHDLFSAKNKGLAVNGFKKVSSLSDLKYYNPILSVNVDRMHNIGLRSHQNYQVKLIGK</sequence>
<evidence type="ECO:0000313" key="2">
    <source>
        <dbReference type="Proteomes" id="UP000276133"/>
    </source>
</evidence>
<dbReference type="Proteomes" id="UP000276133">
    <property type="component" value="Unassembled WGS sequence"/>
</dbReference>
<name>A0A3M7P4I5_BRAPC</name>
<organism evidence="1 2">
    <name type="scientific">Brachionus plicatilis</name>
    <name type="common">Marine rotifer</name>
    <name type="synonym">Brachionus muelleri</name>
    <dbReference type="NCBI Taxonomy" id="10195"/>
    <lineage>
        <taxon>Eukaryota</taxon>
        <taxon>Metazoa</taxon>
        <taxon>Spiralia</taxon>
        <taxon>Gnathifera</taxon>
        <taxon>Rotifera</taxon>
        <taxon>Eurotatoria</taxon>
        <taxon>Monogononta</taxon>
        <taxon>Pseudotrocha</taxon>
        <taxon>Ploima</taxon>
        <taxon>Brachionidae</taxon>
        <taxon>Brachionus</taxon>
    </lineage>
</organism>
<accession>A0A3M7P4I5</accession>
<keyword evidence="2" id="KW-1185">Reference proteome</keyword>
<reference evidence="1 2" key="1">
    <citation type="journal article" date="2018" name="Sci. Rep.">
        <title>Genomic signatures of local adaptation to the degree of environmental predictability in rotifers.</title>
        <authorList>
            <person name="Franch-Gras L."/>
            <person name="Hahn C."/>
            <person name="Garcia-Roger E.M."/>
            <person name="Carmona M.J."/>
            <person name="Serra M."/>
            <person name="Gomez A."/>
        </authorList>
    </citation>
    <scope>NUCLEOTIDE SEQUENCE [LARGE SCALE GENOMIC DNA]</scope>
    <source>
        <strain evidence="1">HYR1</strain>
    </source>
</reference>
<dbReference type="EMBL" id="REGN01013429">
    <property type="protein sequence ID" value="RMZ93933.1"/>
    <property type="molecule type" value="Genomic_DNA"/>
</dbReference>
<proteinExistence type="predicted"/>
<protein>
    <submittedName>
        <fullName evidence="1">Uncharacterized protein</fullName>
    </submittedName>
</protein>
<evidence type="ECO:0000313" key="1">
    <source>
        <dbReference type="EMBL" id="RMZ93933.1"/>
    </source>
</evidence>